<keyword evidence="2" id="KW-0732">Signal</keyword>
<comment type="caution">
    <text evidence="3">The sequence shown here is derived from an EMBL/GenBank/DDBJ whole genome shotgun (WGS) entry which is preliminary data.</text>
</comment>
<dbReference type="Pfam" id="PF00067">
    <property type="entry name" value="p450"/>
    <property type="match status" value="1"/>
</dbReference>
<dbReference type="InterPro" id="IPR036396">
    <property type="entry name" value="Cyt_P450_sf"/>
</dbReference>
<evidence type="ECO:0000313" key="3">
    <source>
        <dbReference type="EMBL" id="KAH7012471.1"/>
    </source>
</evidence>
<dbReference type="RefSeq" id="XP_046004736.1">
    <property type="nucleotide sequence ID" value="XM_046150918.1"/>
</dbReference>
<reference evidence="3" key="1">
    <citation type="journal article" date="2021" name="Nat. Commun.">
        <title>Genetic determinants of endophytism in the Arabidopsis root mycobiome.</title>
        <authorList>
            <person name="Mesny F."/>
            <person name="Miyauchi S."/>
            <person name="Thiergart T."/>
            <person name="Pickel B."/>
            <person name="Atanasova L."/>
            <person name="Karlsson M."/>
            <person name="Huettel B."/>
            <person name="Barry K.W."/>
            <person name="Haridas S."/>
            <person name="Chen C."/>
            <person name="Bauer D."/>
            <person name="Andreopoulos W."/>
            <person name="Pangilinan J."/>
            <person name="LaButti K."/>
            <person name="Riley R."/>
            <person name="Lipzen A."/>
            <person name="Clum A."/>
            <person name="Drula E."/>
            <person name="Henrissat B."/>
            <person name="Kohler A."/>
            <person name="Grigoriev I.V."/>
            <person name="Martin F.M."/>
            <person name="Hacquard S."/>
        </authorList>
    </citation>
    <scope>NUCLEOTIDE SEQUENCE</scope>
    <source>
        <strain evidence="3">MPI-CAGE-CH-0230</strain>
    </source>
</reference>
<evidence type="ECO:0000256" key="1">
    <source>
        <dbReference type="SAM" id="MobiDB-lite"/>
    </source>
</evidence>
<feature type="signal peptide" evidence="2">
    <location>
        <begin position="1"/>
        <end position="16"/>
    </location>
</feature>
<feature type="chain" id="PRO_5040431379" evidence="2">
    <location>
        <begin position="17"/>
        <end position="436"/>
    </location>
</feature>
<evidence type="ECO:0000313" key="4">
    <source>
        <dbReference type="Proteomes" id="UP000756346"/>
    </source>
</evidence>
<dbReference type="AlphaFoldDB" id="A0A9P9BFN8"/>
<gene>
    <name evidence="3" type="ORF">B0I36DRAFT_256153</name>
</gene>
<feature type="compositionally biased region" description="Polar residues" evidence="1">
    <location>
        <begin position="301"/>
        <end position="319"/>
    </location>
</feature>
<dbReference type="Gene3D" id="1.10.630.10">
    <property type="entry name" value="Cytochrome P450"/>
    <property type="match status" value="1"/>
</dbReference>
<dbReference type="GeneID" id="70180464"/>
<dbReference type="GO" id="GO:0005506">
    <property type="term" value="F:iron ion binding"/>
    <property type="evidence" value="ECO:0007669"/>
    <property type="project" value="InterPro"/>
</dbReference>
<sequence length="436" mass="47280">MTLLIVGAASVPLLWATSQPWALFRNYQIARVLGLPMVIVPYDPDGFLFGVLSEPLKHLLRRILPQSARQAFDMTLWGWEWHDKSAAHEGLGLSFVVVTPGLTRLITADPAMASAILTRRRDFVHPEVTTKIMGVLGHNIVAVILVSTASRRRVVAPALNERISSGVWTESIAQASGLADALLSSAPTITSTPPSLDNTTSTDTVPGLRAIAINVLKRIAYGKPMPYILPRESDSTPLPNADMTYVDAISLCTEMLLLAAFVPSAILPLPIMPRSVRRLGVALARLPRLTDDMLEQERHTNSSNLAQEENDDGGSTTAPHTIMTTLVRLSDEPKERDLHAAKTTGDDQVASKAQYLTEDEIGGNLFIFTPAGFDTTANTLGYAVTLFAAYPKWQAWIQAGAACFTATAPWLVVAAGQAPPLLRQPRSLPPHRHPSL</sequence>
<dbReference type="GO" id="GO:0020037">
    <property type="term" value="F:heme binding"/>
    <property type="evidence" value="ECO:0007669"/>
    <property type="project" value="InterPro"/>
</dbReference>
<organism evidence="3 4">
    <name type="scientific">Microdochium trichocladiopsis</name>
    <dbReference type="NCBI Taxonomy" id="1682393"/>
    <lineage>
        <taxon>Eukaryota</taxon>
        <taxon>Fungi</taxon>
        <taxon>Dikarya</taxon>
        <taxon>Ascomycota</taxon>
        <taxon>Pezizomycotina</taxon>
        <taxon>Sordariomycetes</taxon>
        <taxon>Xylariomycetidae</taxon>
        <taxon>Xylariales</taxon>
        <taxon>Microdochiaceae</taxon>
        <taxon>Microdochium</taxon>
    </lineage>
</organism>
<keyword evidence="4" id="KW-1185">Reference proteome</keyword>
<dbReference type="OrthoDB" id="1470350at2759"/>
<dbReference type="Proteomes" id="UP000756346">
    <property type="component" value="Unassembled WGS sequence"/>
</dbReference>
<protein>
    <submittedName>
        <fullName evidence="3">Cytochrome P450</fullName>
    </submittedName>
</protein>
<dbReference type="SUPFAM" id="SSF48264">
    <property type="entry name" value="Cytochrome P450"/>
    <property type="match status" value="1"/>
</dbReference>
<dbReference type="GO" id="GO:0016705">
    <property type="term" value="F:oxidoreductase activity, acting on paired donors, with incorporation or reduction of molecular oxygen"/>
    <property type="evidence" value="ECO:0007669"/>
    <property type="project" value="InterPro"/>
</dbReference>
<dbReference type="GO" id="GO:0004497">
    <property type="term" value="F:monooxygenase activity"/>
    <property type="evidence" value="ECO:0007669"/>
    <property type="project" value="InterPro"/>
</dbReference>
<evidence type="ECO:0000256" key="2">
    <source>
        <dbReference type="SAM" id="SignalP"/>
    </source>
</evidence>
<feature type="region of interest" description="Disordered" evidence="1">
    <location>
        <begin position="293"/>
        <end position="319"/>
    </location>
</feature>
<dbReference type="InterPro" id="IPR001128">
    <property type="entry name" value="Cyt_P450"/>
</dbReference>
<name>A0A9P9BFN8_9PEZI</name>
<proteinExistence type="predicted"/>
<dbReference type="EMBL" id="JAGTJQ010000014">
    <property type="protein sequence ID" value="KAH7012471.1"/>
    <property type="molecule type" value="Genomic_DNA"/>
</dbReference>
<accession>A0A9P9BFN8</accession>